<comment type="caution">
    <text evidence="1">The sequence shown here is derived from an EMBL/GenBank/DDBJ whole genome shotgun (WGS) entry which is preliminary data.</text>
</comment>
<proteinExistence type="predicted"/>
<keyword evidence="2" id="KW-1185">Reference proteome</keyword>
<organism evidence="1 2">
    <name type="scientific">Streptomyces demainii</name>
    <dbReference type="NCBI Taxonomy" id="588122"/>
    <lineage>
        <taxon>Bacteria</taxon>
        <taxon>Bacillati</taxon>
        <taxon>Actinomycetota</taxon>
        <taxon>Actinomycetes</taxon>
        <taxon>Kitasatosporales</taxon>
        <taxon>Streptomycetaceae</taxon>
        <taxon>Streptomyces</taxon>
    </lineage>
</organism>
<accession>A0ABT9KHN2</accession>
<reference evidence="1 2" key="1">
    <citation type="submission" date="2023-07" db="EMBL/GenBank/DDBJ databases">
        <title>Sequencing the genomes of 1000 actinobacteria strains.</title>
        <authorList>
            <person name="Klenk H.-P."/>
        </authorList>
    </citation>
    <scope>NUCLEOTIDE SEQUENCE [LARGE SCALE GENOMIC DNA]</scope>
    <source>
        <strain evidence="1 2">DSM 41600</strain>
    </source>
</reference>
<dbReference type="EMBL" id="JAURUE010000001">
    <property type="protein sequence ID" value="MDP9607933.1"/>
    <property type="molecule type" value="Genomic_DNA"/>
</dbReference>
<sequence length="144" mass="15829">MLVVVAAGHDLIVPCDPWSTSRYVAVTLRLAVNTCRLHHTWGSTPRWVTASSQLDTPACPSAWHTAMACFGSACYPNEEQVECKCPVFDSPTWHMKGAATVAASRLVGSGSRPPLPPSPRQMLLLHPFMDLLRVAPRPGRVWRK</sequence>
<name>A0ABT9KHN2_9ACTN</name>
<protein>
    <submittedName>
        <fullName evidence="1">Uncharacterized protein</fullName>
    </submittedName>
</protein>
<evidence type="ECO:0000313" key="1">
    <source>
        <dbReference type="EMBL" id="MDP9607933.1"/>
    </source>
</evidence>
<dbReference type="Proteomes" id="UP001234880">
    <property type="component" value="Unassembled WGS sequence"/>
</dbReference>
<evidence type="ECO:0000313" key="2">
    <source>
        <dbReference type="Proteomes" id="UP001234880"/>
    </source>
</evidence>
<gene>
    <name evidence="1" type="ORF">JOF35_000210</name>
</gene>